<dbReference type="SUPFAM" id="SSF50891">
    <property type="entry name" value="Cyclophilin-like"/>
    <property type="match status" value="1"/>
</dbReference>
<dbReference type="InterPro" id="IPR013785">
    <property type="entry name" value="Aldolase_TIM"/>
</dbReference>
<feature type="domain" description="6-phospho-N-acetylmuramidase C-terminal" evidence="1">
    <location>
        <begin position="232"/>
        <end position="326"/>
    </location>
</feature>
<dbReference type="Pfam" id="PF19200">
    <property type="entry name" value="MupG_N"/>
    <property type="match status" value="1"/>
</dbReference>
<reference evidence="3 4" key="1">
    <citation type="submission" date="2017-12" db="EMBL/GenBank/DDBJ databases">
        <title>Phylogenetic diversity of female urinary microbiome.</title>
        <authorList>
            <person name="Thomas-White K."/>
            <person name="Wolfe A.J."/>
        </authorList>
    </citation>
    <scope>NUCLEOTIDE SEQUENCE [LARGE SCALE GENOMIC DNA]</scope>
    <source>
        <strain evidence="3 4">UMB0119</strain>
    </source>
</reference>
<sequence>MIGFSTYFEEKIDYRKIVENNKEFDLLFTSLHYPASDETYKDFLKLYDLCSANNIRICVDINNKTLKNHPKLADMNLILRLDFGFSYEEIAKLSKKTDLAINASTVTLSFLNELKKSHINLERIIAIHNYYPLEYSGLSEGFFVNQNKMLKDFGMKVGAFVPGNEQLRGPVYKGLPTLEEDRYQNPYQVFVKLQRKYDLDLILLAEDVEKDDKEFISKFAKENIITLPTAFKDEYKKVESIKVRPDISDYLIRNEREKKEIVPTNPQMIKRGDIVILNDLSGRYAGEIEIIKKDLDVSRERNVIGRIDKNYENIIFYIKGGDEIEFYRG</sequence>
<evidence type="ECO:0000313" key="4">
    <source>
        <dbReference type="Proteomes" id="UP000234335"/>
    </source>
</evidence>
<proteinExistence type="predicted"/>
<evidence type="ECO:0008006" key="5">
    <source>
        <dbReference type="Google" id="ProtNLM"/>
    </source>
</evidence>
<dbReference type="InterPro" id="IPR017853">
    <property type="entry name" value="GH"/>
</dbReference>
<dbReference type="InterPro" id="IPR029000">
    <property type="entry name" value="Cyclophilin-like_dom_sf"/>
</dbReference>
<evidence type="ECO:0000259" key="1">
    <source>
        <dbReference type="Pfam" id="PF05913"/>
    </source>
</evidence>
<dbReference type="Pfam" id="PF05913">
    <property type="entry name" value="MupG_C"/>
    <property type="match status" value="1"/>
</dbReference>
<dbReference type="Gene3D" id="2.40.100.10">
    <property type="entry name" value="Cyclophilin-like"/>
    <property type="match status" value="1"/>
</dbReference>
<gene>
    <name evidence="3" type="ORF">CYJ34_01250</name>
</gene>
<dbReference type="PANTHER" id="PTHR38435:SF2">
    <property type="entry name" value="DUF871 DOMAIN-CONTAINING PROTEIN"/>
    <property type="match status" value="1"/>
</dbReference>
<evidence type="ECO:0000313" key="3">
    <source>
        <dbReference type="EMBL" id="PKZ17360.1"/>
    </source>
</evidence>
<evidence type="ECO:0000259" key="2">
    <source>
        <dbReference type="Pfam" id="PF19200"/>
    </source>
</evidence>
<organism evidence="3 4">
    <name type="scientific">Anaerococcus octavius</name>
    <dbReference type="NCBI Taxonomy" id="54007"/>
    <lineage>
        <taxon>Bacteria</taxon>
        <taxon>Bacillati</taxon>
        <taxon>Bacillota</taxon>
        <taxon>Tissierellia</taxon>
        <taxon>Tissierellales</taxon>
        <taxon>Peptoniphilaceae</taxon>
        <taxon>Anaerococcus</taxon>
    </lineage>
</organism>
<dbReference type="RefSeq" id="WP_101539521.1">
    <property type="nucleotide sequence ID" value="NZ_PKGS01000001.1"/>
</dbReference>
<keyword evidence="4" id="KW-1185">Reference proteome</keyword>
<dbReference type="InterPro" id="IPR043797">
    <property type="entry name" value="MupG_N"/>
</dbReference>
<name>A0A2I1MB62_9FIRM</name>
<dbReference type="Gene3D" id="3.20.20.70">
    <property type="entry name" value="Aldolase class I"/>
    <property type="match status" value="1"/>
</dbReference>
<protein>
    <recommendedName>
        <fullName evidence="5">DUF871 domain-containing protein</fullName>
    </recommendedName>
</protein>
<dbReference type="AlphaFoldDB" id="A0A2I1MB62"/>
<dbReference type="InterPro" id="IPR008589">
    <property type="entry name" value="MupG"/>
</dbReference>
<accession>A0A2I1MB62</accession>
<dbReference type="Proteomes" id="UP000234335">
    <property type="component" value="Unassembled WGS sequence"/>
</dbReference>
<dbReference type="EMBL" id="PKGS01000001">
    <property type="protein sequence ID" value="PKZ17360.1"/>
    <property type="molecule type" value="Genomic_DNA"/>
</dbReference>
<feature type="domain" description="6-phospho-N-acetylmuramidase N-terminal" evidence="2">
    <location>
        <begin position="2"/>
        <end position="208"/>
    </location>
</feature>
<dbReference type="SUPFAM" id="SSF51445">
    <property type="entry name" value="(Trans)glycosidases"/>
    <property type="match status" value="1"/>
</dbReference>
<dbReference type="InterPro" id="IPR043894">
    <property type="entry name" value="MupG_C"/>
</dbReference>
<dbReference type="PANTHER" id="PTHR38435">
    <property type="match status" value="1"/>
</dbReference>
<comment type="caution">
    <text evidence="3">The sequence shown here is derived from an EMBL/GenBank/DDBJ whole genome shotgun (WGS) entry which is preliminary data.</text>
</comment>